<comment type="pathway">
    <text evidence="1 9">Amino-acid degradation; L-proline degradation into L-glutamate; L-glutamate from L-proline: step 2/2.</text>
</comment>
<dbReference type="Gene3D" id="3.40.605.10">
    <property type="entry name" value="Aldehyde Dehydrogenase, Chain A, domain 1"/>
    <property type="match status" value="1"/>
</dbReference>
<dbReference type="FunFam" id="3.40.605.10:FF:000006">
    <property type="entry name" value="1-pyrroline-5-carboxylate dehydrogenase"/>
    <property type="match status" value="1"/>
</dbReference>
<keyword evidence="5 9" id="KW-0642">Proline metabolism</keyword>
<dbReference type="InterPro" id="IPR016162">
    <property type="entry name" value="Ald_DH_N"/>
</dbReference>
<comment type="catalytic activity">
    <reaction evidence="6 9">
        <text>L-glutamate 5-semialdehyde + NAD(+) + H2O = L-glutamate + NADH + 2 H(+)</text>
        <dbReference type="Rhea" id="RHEA:30235"/>
        <dbReference type="ChEBI" id="CHEBI:15377"/>
        <dbReference type="ChEBI" id="CHEBI:15378"/>
        <dbReference type="ChEBI" id="CHEBI:29985"/>
        <dbReference type="ChEBI" id="CHEBI:57540"/>
        <dbReference type="ChEBI" id="CHEBI:57945"/>
        <dbReference type="ChEBI" id="CHEBI:58066"/>
        <dbReference type="EC" id="1.2.1.88"/>
    </reaction>
</comment>
<proteinExistence type="inferred from homology"/>
<dbReference type="Proteomes" id="UP001177023">
    <property type="component" value="Unassembled WGS sequence"/>
</dbReference>
<dbReference type="InterPro" id="IPR005931">
    <property type="entry name" value="P5CDH/ALDH4A1"/>
</dbReference>
<evidence type="ECO:0000256" key="9">
    <source>
        <dbReference type="RuleBase" id="RU366016"/>
    </source>
</evidence>
<dbReference type="GO" id="GO:0005759">
    <property type="term" value="C:mitochondrial matrix"/>
    <property type="evidence" value="ECO:0007669"/>
    <property type="project" value="TreeGrafter"/>
</dbReference>
<dbReference type="PANTHER" id="PTHR42862">
    <property type="entry name" value="DELTA-1-PYRROLINE-5-CARBOXYLATE DEHYDROGENASE 1, ISOFORM A-RELATED"/>
    <property type="match status" value="1"/>
</dbReference>
<protein>
    <recommendedName>
        <fullName evidence="9 10">Multifunctional fusion protein</fullName>
    </recommendedName>
    <domain>
        <recommendedName>
            <fullName evidence="10">Delta-1-pyrroline-5-carboxylate dehydrogenase</fullName>
            <shortName evidence="10">P5C dehydrogenase</shortName>
        </recommendedName>
        <alternativeName>
            <fullName evidence="9">L-glutamate gamma-semialdehyde dehydrogenase</fullName>
        </alternativeName>
    </domain>
    <domain>
        <recommendedName>
            <fullName evidence="9">L-glutamate gamma-semialdehyde dehydrogenase</fullName>
            <ecNumber evidence="9">1.2.1.88</ecNumber>
        </recommendedName>
    </domain>
</protein>
<dbReference type="PANTHER" id="PTHR42862:SF1">
    <property type="entry name" value="DELTA-1-PYRROLINE-5-CARBOXYLATE DEHYDROGENASE 2, ISOFORM A-RELATED"/>
    <property type="match status" value="1"/>
</dbReference>
<sequence>MISRGLLLKRAGAGYRQVSPYSGLTSEEFMRQPAGVNEPILEYKRGSKERTDLDAELKAMSAKPTDVPLCIGKKKVAGKLDRRQVMPFEHKTTLARFSHATSEQIVEAIEAALSVREKWDQTPLKKRADILLHAADLAATKYRMKLMSSTMLGQGKNIYQGEIDSTCELIDFLRFSAKFALDAEKWQPISIKTSTNKLVLRGLDGFVAAVAPFNFTAIGGNLSAAPAVMGNVVLWKPSDTSVLSNYVVYQILEEAGIPAGVINFLPSDGPTFGNTVTKHPELAAINFTGSVPTFKTLWKNVANNLDFYKTFPKLVGECGGKNFHFIHPSANVDTAVAATARSAWEYSGQKCSACSRVYIPKSMWNSFQEKLAVIHKQIKLGDVRDGSVFMSAVIDDKSFARNKSYVDFAKSGGNGAKVILGGNCDDSKGYFIEPTLIQVESPKNKLIQEEIFGPILTAYVYDDKDVDKTLGSLKDATPFGLTGAVFSGDKDFLYKARDKLRDAVGNLYLNDKSTGAIVSQQPFGGARMSGTNDKAGAPQYMLKWTSPQTIKETHVELPDWRYPSMD</sequence>
<dbReference type="Pfam" id="PF00171">
    <property type="entry name" value="Aldedh"/>
    <property type="match status" value="1"/>
</dbReference>
<evidence type="ECO:0000256" key="8">
    <source>
        <dbReference type="RuleBase" id="RU003345"/>
    </source>
</evidence>
<dbReference type="AlphaFoldDB" id="A0AA36CQ05"/>
<comment type="caution">
    <text evidence="12">The sequence shown here is derived from an EMBL/GenBank/DDBJ whole genome shotgun (WGS) entry which is preliminary data.</text>
</comment>
<feature type="domain" description="Aldehyde dehydrogenase" evidence="11">
    <location>
        <begin position="85"/>
        <end position="550"/>
    </location>
</feature>
<evidence type="ECO:0000259" key="11">
    <source>
        <dbReference type="Pfam" id="PF00171"/>
    </source>
</evidence>
<reference evidence="12" key="1">
    <citation type="submission" date="2023-06" db="EMBL/GenBank/DDBJ databases">
        <authorList>
            <person name="Delattre M."/>
        </authorList>
    </citation>
    <scope>NUCLEOTIDE SEQUENCE</scope>
    <source>
        <strain evidence="12">AF72</strain>
    </source>
</reference>
<keyword evidence="4 9" id="KW-0520">NAD</keyword>
<dbReference type="SUPFAM" id="SSF53720">
    <property type="entry name" value="ALDH-like"/>
    <property type="match status" value="1"/>
</dbReference>
<evidence type="ECO:0000256" key="6">
    <source>
        <dbReference type="ARBA" id="ARBA00048142"/>
    </source>
</evidence>
<evidence type="ECO:0000256" key="2">
    <source>
        <dbReference type="ARBA" id="ARBA00009986"/>
    </source>
</evidence>
<dbReference type="NCBIfam" id="TIGR01236">
    <property type="entry name" value="D1pyr5carbox1"/>
    <property type="match status" value="1"/>
</dbReference>
<evidence type="ECO:0000313" key="12">
    <source>
        <dbReference type="EMBL" id="CAJ0573166.1"/>
    </source>
</evidence>
<keyword evidence="3 8" id="KW-0560">Oxidoreductase</keyword>
<evidence type="ECO:0000256" key="5">
    <source>
        <dbReference type="ARBA" id="ARBA00023062"/>
    </source>
</evidence>
<evidence type="ECO:0000256" key="4">
    <source>
        <dbReference type="ARBA" id="ARBA00023027"/>
    </source>
</evidence>
<dbReference type="InterPro" id="IPR016161">
    <property type="entry name" value="Ald_DH/histidinol_DH"/>
</dbReference>
<name>A0AA36CQ05_9BILA</name>
<organism evidence="12 13">
    <name type="scientific">Mesorhabditis spiculigera</name>
    <dbReference type="NCBI Taxonomy" id="96644"/>
    <lineage>
        <taxon>Eukaryota</taxon>
        <taxon>Metazoa</taxon>
        <taxon>Ecdysozoa</taxon>
        <taxon>Nematoda</taxon>
        <taxon>Chromadorea</taxon>
        <taxon>Rhabditida</taxon>
        <taxon>Rhabditina</taxon>
        <taxon>Rhabditomorpha</taxon>
        <taxon>Rhabditoidea</taxon>
        <taxon>Rhabditidae</taxon>
        <taxon>Mesorhabditinae</taxon>
        <taxon>Mesorhabditis</taxon>
    </lineage>
</organism>
<gene>
    <name evidence="12" type="ORF">MSPICULIGERA_LOCUS11534</name>
</gene>
<dbReference type="GO" id="GO:0003842">
    <property type="term" value="F:L-glutamate gamma-semialdehyde dehydrogenase activity"/>
    <property type="evidence" value="ECO:0007669"/>
    <property type="project" value="UniProtKB-UniRule"/>
</dbReference>
<accession>A0AA36CQ05</accession>
<keyword evidence="13" id="KW-1185">Reference proteome</keyword>
<evidence type="ECO:0000256" key="3">
    <source>
        <dbReference type="ARBA" id="ARBA00023002"/>
    </source>
</evidence>
<evidence type="ECO:0000256" key="7">
    <source>
        <dbReference type="PROSITE-ProRule" id="PRU10007"/>
    </source>
</evidence>
<dbReference type="EC" id="1.2.1.88" evidence="9"/>
<evidence type="ECO:0000256" key="1">
    <source>
        <dbReference type="ARBA" id="ARBA00004786"/>
    </source>
</evidence>
<feature type="non-terminal residue" evidence="12">
    <location>
        <position position="1"/>
    </location>
</feature>
<evidence type="ECO:0000256" key="10">
    <source>
        <dbReference type="RuleBase" id="RU366030"/>
    </source>
</evidence>
<evidence type="ECO:0000313" key="13">
    <source>
        <dbReference type="Proteomes" id="UP001177023"/>
    </source>
</evidence>
<dbReference type="GO" id="GO:0010133">
    <property type="term" value="P:L-proline catabolic process to L-glutamate"/>
    <property type="evidence" value="ECO:0007669"/>
    <property type="project" value="UniProtKB-UniRule"/>
</dbReference>
<feature type="active site" evidence="7">
    <location>
        <position position="317"/>
    </location>
</feature>
<dbReference type="InterPro" id="IPR015590">
    <property type="entry name" value="Aldehyde_DH_dom"/>
</dbReference>
<dbReference type="InterPro" id="IPR050485">
    <property type="entry name" value="Proline_metab_enzyme"/>
</dbReference>
<dbReference type="InterPro" id="IPR029510">
    <property type="entry name" value="Ald_DH_CS_GLU"/>
</dbReference>
<dbReference type="Gene3D" id="3.40.309.10">
    <property type="entry name" value="Aldehyde Dehydrogenase, Chain A, domain 2"/>
    <property type="match status" value="1"/>
</dbReference>
<dbReference type="EMBL" id="CATQJA010002614">
    <property type="protein sequence ID" value="CAJ0573166.1"/>
    <property type="molecule type" value="Genomic_DNA"/>
</dbReference>
<dbReference type="CDD" id="cd07123">
    <property type="entry name" value="ALDH_F4-17_P5CDH"/>
    <property type="match status" value="1"/>
</dbReference>
<dbReference type="FunFam" id="3.40.309.10:FF:000005">
    <property type="entry name" value="1-pyrroline-5-carboxylate dehydrogenase 1"/>
    <property type="match status" value="1"/>
</dbReference>
<dbReference type="InterPro" id="IPR016163">
    <property type="entry name" value="Ald_DH_C"/>
</dbReference>
<comment type="similarity">
    <text evidence="2 8">Belongs to the aldehyde dehydrogenase family.</text>
</comment>
<dbReference type="PROSITE" id="PS00687">
    <property type="entry name" value="ALDEHYDE_DEHYDR_GLU"/>
    <property type="match status" value="1"/>
</dbReference>